<evidence type="ECO:0000256" key="7">
    <source>
        <dbReference type="RuleBase" id="RU361270"/>
    </source>
</evidence>
<evidence type="ECO:0000256" key="4">
    <source>
        <dbReference type="ARBA" id="ARBA00011881"/>
    </source>
</evidence>
<dbReference type="Proteomes" id="UP001165283">
    <property type="component" value="Unassembled WGS sequence"/>
</dbReference>
<comment type="function">
    <text evidence="2">Catalyzes the hydrolysis of 5-hydroxyisourate (HIU) to 2-oxo-4-hydroxy-4-carboxy-5-ureidoimidazoline (OHCU).</text>
</comment>
<feature type="domain" description="Transthyretin/hydroxyisourate hydrolase" evidence="8">
    <location>
        <begin position="1"/>
        <end position="106"/>
    </location>
</feature>
<proteinExistence type="inferred from homology"/>
<dbReference type="PANTHER" id="PTHR10395">
    <property type="entry name" value="URICASE AND TRANSTHYRETIN-RELATED"/>
    <property type="match status" value="1"/>
</dbReference>
<evidence type="ECO:0000313" key="10">
    <source>
        <dbReference type="Proteomes" id="UP001165283"/>
    </source>
</evidence>
<dbReference type="PRINTS" id="PR00189">
    <property type="entry name" value="TRNSTHYRETIN"/>
</dbReference>
<accession>A0ABT0ZXI5</accession>
<comment type="subunit">
    <text evidence="4 7">Homotetramer.</text>
</comment>
<dbReference type="Pfam" id="PF00576">
    <property type="entry name" value="Transthyretin"/>
    <property type="match status" value="1"/>
</dbReference>
<evidence type="ECO:0000256" key="2">
    <source>
        <dbReference type="ARBA" id="ARBA00002704"/>
    </source>
</evidence>
<organism evidence="9 10">
    <name type="scientific">Pseudonocardia humida</name>
    <dbReference type="NCBI Taxonomy" id="2800819"/>
    <lineage>
        <taxon>Bacteria</taxon>
        <taxon>Bacillati</taxon>
        <taxon>Actinomycetota</taxon>
        <taxon>Actinomycetes</taxon>
        <taxon>Pseudonocardiales</taxon>
        <taxon>Pseudonocardiaceae</taxon>
        <taxon>Pseudonocardia</taxon>
    </lineage>
</organism>
<name>A0ABT0ZXI5_9PSEU</name>
<keyword evidence="6 7" id="KW-0378">Hydrolase</keyword>
<dbReference type="CDD" id="cd05822">
    <property type="entry name" value="TLP_HIUase"/>
    <property type="match status" value="1"/>
</dbReference>
<evidence type="ECO:0000313" key="9">
    <source>
        <dbReference type="EMBL" id="MCO1655364.1"/>
    </source>
</evidence>
<dbReference type="EMBL" id="JAGSOV010000020">
    <property type="protein sequence ID" value="MCO1655364.1"/>
    <property type="molecule type" value="Genomic_DNA"/>
</dbReference>
<evidence type="ECO:0000256" key="1">
    <source>
        <dbReference type="ARBA" id="ARBA00001043"/>
    </source>
</evidence>
<gene>
    <name evidence="9" type="primary">uraH</name>
    <name evidence="9" type="ORF">KDL28_09885</name>
</gene>
<dbReference type="NCBIfam" id="TIGR02962">
    <property type="entry name" value="hdxy_isourate"/>
    <property type="match status" value="1"/>
</dbReference>
<protein>
    <recommendedName>
        <fullName evidence="7">5-hydroxyisourate hydrolase</fullName>
        <shortName evidence="7">HIU hydrolase</shortName>
        <shortName evidence="7">HIUHase</shortName>
        <ecNumber evidence="7">3.5.2.17</ecNumber>
    </recommendedName>
</protein>
<keyword evidence="5 7" id="KW-0659">Purine metabolism</keyword>
<dbReference type="RefSeq" id="WP_252437131.1">
    <property type="nucleotide sequence ID" value="NZ_JAGSOV010000020.1"/>
</dbReference>
<dbReference type="InterPro" id="IPR000895">
    <property type="entry name" value="Transthyretin/HIU_hydrolase"/>
</dbReference>
<dbReference type="InterPro" id="IPR023418">
    <property type="entry name" value="Thyroxine_BS"/>
</dbReference>
<dbReference type="SUPFAM" id="SSF49472">
    <property type="entry name" value="Transthyretin (synonym: prealbumin)"/>
    <property type="match status" value="1"/>
</dbReference>
<comment type="caution">
    <text evidence="9">The sequence shown here is derived from an EMBL/GenBank/DDBJ whole genome shotgun (WGS) entry which is preliminary data.</text>
</comment>
<dbReference type="InterPro" id="IPR023416">
    <property type="entry name" value="Transthyretin/HIU_hydrolase_d"/>
</dbReference>
<dbReference type="PROSITE" id="PS00768">
    <property type="entry name" value="TRANSTHYRETIN_1"/>
    <property type="match status" value="1"/>
</dbReference>
<dbReference type="SMART" id="SM00095">
    <property type="entry name" value="TR_THY"/>
    <property type="match status" value="1"/>
</dbReference>
<dbReference type="PANTHER" id="PTHR10395:SF7">
    <property type="entry name" value="5-HYDROXYISOURATE HYDROLASE"/>
    <property type="match status" value="1"/>
</dbReference>
<comment type="catalytic activity">
    <reaction evidence="1 7">
        <text>5-hydroxyisourate + H2O = 5-hydroxy-2-oxo-4-ureido-2,5-dihydro-1H-imidazole-5-carboxylate + H(+)</text>
        <dbReference type="Rhea" id="RHEA:23736"/>
        <dbReference type="ChEBI" id="CHEBI:15377"/>
        <dbReference type="ChEBI" id="CHEBI:15378"/>
        <dbReference type="ChEBI" id="CHEBI:18072"/>
        <dbReference type="ChEBI" id="CHEBI:58639"/>
        <dbReference type="EC" id="3.5.2.17"/>
    </reaction>
</comment>
<evidence type="ECO:0000256" key="3">
    <source>
        <dbReference type="ARBA" id="ARBA00009850"/>
    </source>
</evidence>
<reference evidence="9" key="1">
    <citation type="submission" date="2021-04" db="EMBL/GenBank/DDBJ databases">
        <title>Pseudonocardia sp. nov., isolated from sandy soil of mangrove forest.</title>
        <authorList>
            <person name="Zan Z."/>
            <person name="Huang R."/>
            <person name="Liu W."/>
        </authorList>
    </citation>
    <scope>NUCLEOTIDE SEQUENCE</scope>
    <source>
        <strain evidence="9">S2-4</strain>
    </source>
</reference>
<evidence type="ECO:0000256" key="5">
    <source>
        <dbReference type="ARBA" id="ARBA00022631"/>
    </source>
</evidence>
<dbReference type="Gene3D" id="2.60.40.180">
    <property type="entry name" value="Transthyretin/hydroxyisourate hydrolase domain"/>
    <property type="match status" value="1"/>
</dbReference>
<dbReference type="EC" id="3.5.2.17" evidence="7"/>
<sequence length="107" mass="11199">MTGISTHVLDAALGRPAEGVPVRLTAPDGAVREGVTDADGRIADLLTAPPGPGVHRLTFDTAAYFAATGQTGFHPEVTVAFEVADGRQHVHVPLLLSPYSYTTYRGS</sequence>
<evidence type="ECO:0000256" key="6">
    <source>
        <dbReference type="ARBA" id="ARBA00022801"/>
    </source>
</evidence>
<comment type="similarity">
    <text evidence="3 7">Belongs to the transthyretin family. 5-hydroxyisourate hydrolase subfamily.</text>
</comment>
<evidence type="ECO:0000259" key="8">
    <source>
        <dbReference type="SMART" id="SM00095"/>
    </source>
</evidence>
<dbReference type="GO" id="GO:0033971">
    <property type="term" value="F:hydroxyisourate hydrolase activity"/>
    <property type="evidence" value="ECO:0007669"/>
    <property type="project" value="UniProtKB-EC"/>
</dbReference>
<keyword evidence="10" id="KW-1185">Reference proteome</keyword>
<dbReference type="InterPro" id="IPR014306">
    <property type="entry name" value="Hydroxyisourate_hydrolase"/>
</dbReference>
<dbReference type="InterPro" id="IPR036817">
    <property type="entry name" value="Transthyretin/HIU_hydrolase_sf"/>
</dbReference>